<dbReference type="PANTHER" id="PTHR42747:SF3">
    <property type="entry name" value="NITRONATE MONOOXYGENASE-RELATED"/>
    <property type="match status" value="1"/>
</dbReference>
<comment type="similarity">
    <text evidence="2">Belongs to the nitronate monooxygenase family. NMO class I subfamily.</text>
</comment>
<dbReference type="Proteomes" id="UP001070176">
    <property type="component" value="Unassembled WGS sequence"/>
</dbReference>
<dbReference type="InterPro" id="IPR013785">
    <property type="entry name" value="Aldolase_TIM"/>
</dbReference>
<evidence type="ECO:0000313" key="11">
    <source>
        <dbReference type="Proteomes" id="UP001070176"/>
    </source>
</evidence>
<dbReference type="RefSeq" id="WP_267281550.1">
    <property type="nucleotide sequence ID" value="NZ_JAOVZV010000010.1"/>
</dbReference>
<keyword evidence="6" id="KW-0560">Oxidoreductase</keyword>
<dbReference type="GO" id="GO:0004497">
    <property type="term" value="F:monooxygenase activity"/>
    <property type="evidence" value="ECO:0007669"/>
    <property type="project" value="UniProtKB-KW"/>
</dbReference>
<keyword evidence="11" id="KW-1185">Reference proteome</keyword>
<evidence type="ECO:0000256" key="9">
    <source>
        <dbReference type="ARBA" id="ARBA00049401"/>
    </source>
</evidence>
<evidence type="ECO:0000256" key="3">
    <source>
        <dbReference type="ARBA" id="ARBA00022575"/>
    </source>
</evidence>
<dbReference type="Pfam" id="PF03060">
    <property type="entry name" value="NMO"/>
    <property type="match status" value="1"/>
</dbReference>
<comment type="caution">
    <text evidence="10">The sequence shown here is derived from an EMBL/GenBank/DDBJ whole genome shotgun (WGS) entry which is preliminary data.</text>
</comment>
<dbReference type="SUPFAM" id="SSF51412">
    <property type="entry name" value="Inosine monophosphate dehydrogenase (IMPDH)"/>
    <property type="match status" value="1"/>
</dbReference>
<dbReference type="EMBL" id="JAOVZV010000010">
    <property type="protein sequence ID" value="MCX8532791.1"/>
    <property type="molecule type" value="Genomic_DNA"/>
</dbReference>
<sequence length="365" mass="40868">MCSICEIKNHSMQFKDTFCKIFNTTHPIIQAPMFGVSTPEMTASAAKAGCLGSLALADLSAEKSVELIQKTKKMTNQHFAVNIFVHQIPEITDELKLQYFKTKKFIEEFAQENNIETNLSNLEEIKINSYHEQIDAAISENCKILSFTFGNLDQQSIEKLKENGTVLIGTCTSVEEALELEKSGINIVCVQGIEAGGHRGSFVSKNIPQIGGFSLLSQVYDSVKVPLIYAGGIYNGKTLKASQELGAQGFQVGSLLLASQESALQDFEKERLKKVKEKEIVLTKSFSGRYARGIRNKFIEHLENSDYILPYPYQNKLTGEMRRMARTAKNAEFVNLWVGQSIVDYSELSTQDILERLIKEYSESI</sequence>
<organism evidence="10 11">
    <name type="scientific">Chryseobacterium luquanense</name>
    <dbReference type="NCBI Taxonomy" id="2983766"/>
    <lineage>
        <taxon>Bacteria</taxon>
        <taxon>Pseudomonadati</taxon>
        <taxon>Bacteroidota</taxon>
        <taxon>Flavobacteriia</taxon>
        <taxon>Flavobacteriales</taxon>
        <taxon>Weeksellaceae</taxon>
        <taxon>Chryseobacterium group</taxon>
        <taxon>Chryseobacterium</taxon>
    </lineage>
</organism>
<keyword evidence="7 10" id="KW-0503">Monooxygenase</keyword>
<evidence type="ECO:0000256" key="5">
    <source>
        <dbReference type="ARBA" id="ARBA00022643"/>
    </source>
</evidence>
<evidence type="ECO:0000256" key="7">
    <source>
        <dbReference type="ARBA" id="ARBA00023033"/>
    </source>
</evidence>
<evidence type="ECO:0000313" key="10">
    <source>
        <dbReference type="EMBL" id="MCX8532791.1"/>
    </source>
</evidence>
<comment type="catalytic activity">
    <reaction evidence="9">
        <text>3 propionate 3-nitronate + 3 O2 + H2O = 3 3-oxopropanoate + 2 nitrate + nitrite + H2O2 + 3 H(+)</text>
        <dbReference type="Rhea" id="RHEA:57332"/>
        <dbReference type="ChEBI" id="CHEBI:15377"/>
        <dbReference type="ChEBI" id="CHEBI:15378"/>
        <dbReference type="ChEBI" id="CHEBI:15379"/>
        <dbReference type="ChEBI" id="CHEBI:16240"/>
        <dbReference type="ChEBI" id="CHEBI:16301"/>
        <dbReference type="ChEBI" id="CHEBI:17632"/>
        <dbReference type="ChEBI" id="CHEBI:33190"/>
        <dbReference type="ChEBI" id="CHEBI:136067"/>
    </reaction>
</comment>
<reference evidence="10" key="1">
    <citation type="submission" date="2022-10" db="EMBL/GenBank/DDBJ databases">
        <title>Chryseobacterium sp. nov., a novel bacterial species.</title>
        <authorList>
            <person name="Cao Y."/>
        </authorList>
    </citation>
    <scope>NUCLEOTIDE SEQUENCE</scope>
    <source>
        <strain evidence="10">KC 927</strain>
    </source>
</reference>
<evidence type="ECO:0000256" key="2">
    <source>
        <dbReference type="ARBA" id="ARBA00009881"/>
    </source>
</evidence>
<dbReference type="PANTHER" id="PTHR42747">
    <property type="entry name" value="NITRONATE MONOOXYGENASE-RELATED"/>
    <property type="match status" value="1"/>
</dbReference>
<proteinExistence type="inferred from homology"/>
<keyword evidence="5" id="KW-0288">FMN</keyword>
<dbReference type="InterPro" id="IPR004136">
    <property type="entry name" value="NMO"/>
</dbReference>
<evidence type="ECO:0000256" key="8">
    <source>
        <dbReference type="ARBA" id="ARBA00031155"/>
    </source>
</evidence>
<dbReference type="CDD" id="cd04730">
    <property type="entry name" value="NPD_like"/>
    <property type="match status" value="1"/>
</dbReference>
<keyword evidence="4" id="KW-0285">Flavoprotein</keyword>
<comment type="cofactor">
    <cofactor evidence="1">
        <name>FMN</name>
        <dbReference type="ChEBI" id="CHEBI:58210"/>
    </cofactor>
</comment>
<gene>
    <name evidence="10" type="ORF">OEA66_10545</name>
</gene>
<accession>A0ABT3Y443</accession>
<keyword evidence="3" id="KW-0216">Detoxification</keyword>
<dbReference type="Gene3D" id="3.20.20.70">
    <property type="entry name" value="Aldolase class I"/>
    <property type="match status" value="1"/>
</dbReference>
<protein>
    <recommendedName>
        <fullName evidence="8">Propionate 3-nitronate monooxygenase</fullName>
    </recommendedName>
</protein>
<evidence type="ECO:0000256" key="6">
    <source>
        <dbReference type="ARBA" id="ARBA00023002"/>
    </source>
</evidence>
<name>A0ABT3Y443_9FLAO</name>
<evidence type="ECO:0000256" key="1">
    <source>
        <dbReference type="ARBA" id="ARBA00001917"/>
    </source>
</evidence>
<evidence type="ECO:0000256" key="4">
    <source>
        <dbReference type="ARBA" id="ARBA00022630"/>
    </source>
</evidence>